<evidence type="ECO:0000256" key="1">
    <source>
        <dbReference type="ARBA" id="ARBA00010124"/>
    </source>
</evidence>
<keyword evidence="6" id="KW-0547">Nucleotide-binding</keyword>
<organism evidence="8 9">
    <name type="scientific">Candidatus Methanofastidiosum methylothiophilum</name>
    <dbReference type="NCBI Taxonomy" id="1705564"/>
    <lineage>
        <taxon>Archaea</taxon>
        <taxon>Methanobacteriati</taxon>
        <taxon>Methanobacteriota</taxon>
        <taxon>Stenosarchaea group</taxon>
        <taxon>Candidatus Methanofastidiosia</taxon>
        <taxon>Candidatus Methanofastidiosales</taxon>
        <taxon>Candidatus Methanofastidiosaceae</taxon>
        <taxon>Candidatus Methanofastidiosum</taxon>
    </lineage>
</organism>
<evidence type="ECO:0000256" key="4">
    <source>
        <dbReference type="ARBA" id="ARBA00022695"/>
    </source>
</evidence>
<dbReference type="GO" id="GO:0000309">
    <property type="term" value="F:nicotinamide-nucleotide adenylyltransferase activity"/>
    <property type="evidence" value="ECO:0007669"/>
    <property type="project" value="UniProtKB-UniRule"/>
</dbReference>
<keyword evidence="2 6" id="KW-0662">Pyridine nucleotide biosynthesis</keyword>
<dbReference type="GO" id="GO:0005524">
    <property type="term" value="F:ATP binding"/>
    <property type="evidence" value="ECO:0007669"/>
    <property type="project" value="UniProtKB-KW"/>
</dbReference>
<dbReference type="Gene3D" id="3.40.50.620">
    <property type="entry name" value="HUPs"/>
    <property type="match status" value="1"/>
</dbReference>
<protein>
    <recommendedName>
        <fullName evidence="6">Nicotinamide-nucleotide adenylyltransferase</fullName>
        <ecNumber evidence="6">2.7.7.1</ecNumber>
    </recommendedName>
    <alternativeName>
        <fullName evidence="6">NAD(+) diphosphorylase</fullName>
    </alternativeName>
    <alternativeName>
        <fullName evidence="6">NAD(+) pyrophosphorylase</fullName>
    </alternativeName>
    <alternativeName>
        <fullName evidence="6">NMN adenylyltransferase</fullName>
    </alternativeName>
</protein>
<dbReference type="InterPro" id="IPR014729">
    <property type="entry name" value="Rossmann-like_a/b/a_fold"/>
</dbReference>
<sequence>MKRALFIGRFQPFHNGHYHAIKEILKKEDELIVCVAASQFSYTINNPFSCGERIEMILRSIKNLRNKVIILSSQNIDSNILWVENIIETFPKFETVYSNNKLVKLLWEKRGYEVAEVSFFEKEELNGTYIRKLISKGENWENKVPKETKEYIKEIYGERRIKEIQEVEEKLRNGAI</sequence>
<dbReference type="NCBIfam" id="NF002243">
    <property type="entry name" value="PRK01153.1"/>
    <property type="match status" value="1"/>
</dbReference>
<evidence type="ECO:0000256" key="5">
    <source>
        <dbReference type="ARBA" id="ARBA00023027"/>
    </source>
</evidence>
<dbReference type="UniPathway" id="UPA00253">
    <property type="reaction ID" value="UER00600"/>
</dbReference>
<evidence type="ECO:0000256" key="3">
    <source>
        <dbReference type="ARBA" id="ARBA00022679"/>
    </source>
</evidence>
<reference evidence="8 9" key="1">
    <citation type="journal article" date="2016" name="ISME J.">
        <title>Chasing the elusive Euryarchaeota class WSA2: genomes reveal a uniquely fastidious methyl-reducing methanogen.</title>
        <authorList>
            <person name="Nobu M.K."/>
            <person name="Narihiro T."/>
            <person name="Kuroda K."/>
            <person name="Mei R."/>
            <person name="Liu W.T."/>
        </authorList>
    </citation>
    <scope>NUCLEOTIDE SEQUENCE [LARGE SCALE GENOMIC DNA]</scope>
    <source>
        <strain evidence="8">U1lsi0528_Bin089</strain>
    </source>
</reference>
<keyword evidence="6" id="KW-0067">ATP-binding</keyword>
<dbReference type="GO" id="GO:0005737">
    <property type="term" value="C:cytoplasm"/>
    <property type="evidence" value="ECO:0007669"/>
    <property type="project" value="UniProtKB-SubCell"/>
</dbReference>
<keyword evidence="3 6" id="KW-0808">Transferase</keyword>
<evidence type="ECO:0000313" key="8">
    <source>
        <dbReference type="EMBL" id="KYC48936.1"/>
    </source>
</evidence>
<dbReference type="PANTHER" id="PTHR21342">
    <property type="entry name" value="PHOSPHOPANTETHEINE ADENYLYLTRANSFERASE"/>
    <property type="match status" value="1"/>
</dbReference>
<dbReference type="SUPFAM" id="SSF52374">
    <property type="entry name" value="Nucleotidylyl transferase"/>
    <property type="match status" value="1"/>
</dbReference>
<dbReference type="GO" id="GO:0009435">
    <property type="term" value="P:NAD+ biosynthetic process"/>
    <property type="evidence" value="ECO:0007669"/>
    <property type="project" value="UniProtKB-UniRule"/>
</dbReference>
<dbReference type="EMBL" id="LNGD01000123">
    <property type="protein sequence ID" value="KYC48936.1"/>
    <property type="molecule type" value="Genomic_DNA"/>
</dbReference>
<comment type="catalytic activity">
    <reaction evidence="6">
        <text>beta-nicotinamide D-ribonucleotide + ATP + H(+) = diphosphate + NAD(+)</text>
        <dbReference type="Rhea" id="RHEA:21360"/>
        <dbReference type="ChEBI" id="CHEBI:14649"/>
        <dbReference type="ChEBI" id="CHEBI:15378"/>
        <dbReference type="ChEBI" id="CHEBI:30616"/>
        <dbReference type="ChEBI" id="CHEBI:33019"/>
        <dbReference type="ChEBI" id="CHEBI:57540"/>
        <dbReference type="EC" id="2.7.7.1"/>
    </reaction>
</comment>
<dbReference type="InterPro" id="IPR006418">
    <property type="entry name" value="NMN_Atrans_arc"/>
</dbReference>
<proteinExistence type="inferred from homology"/>
<comment type="similarity">
    <text evidence="1 6">Belongs to the archaeal NMN adenylyltransferase family.</text>
</comment>
<dbReference type="PANTHER" id="PTHR21342:SF0">
    <property type="entry name" value="BIFUNCTIONAL NMN ADENYLYLTRANSFERASE_NUDIX HYDROLASE"/>
    <property type="match status" value="1"/>
</dbReference>
<keyword evidence="4 6" id="KW-0548">Nucleotidyltransferase</keyword>
<dbReference type="HAMAP" id="MF_00243">
    <property type="entry name" value="NMN_adenylyltr"/>
    <property type="match status" value="1"/>
</dbReference>
<dbReference type="NCBIfam" id="TIGR00125">
    <property type="entry name" value="cyt_tran_rel"/>
    <property type="match status" value="1"/>
</dbReference>
<dbReference type="EC" id="2.7.7.1" evidence="6"/>
<dbReference type="InterPro" id="IPR004821">
    <property type="entry name" value="Cyt_trans-like"/>
</dbReference>
<comment type="subcellular location">
    <subcellularLocation>
        <location evidence="6">Cytoplasm</location>
    </subcellularLocation>
</comment>
<dbReference type="AlphaFoldDB" id="A0A150IVC3"/>
<dbReference type="Proteomes" id="UP000075578">
    <property type="component" value="Unassembled WGS sequence"/>
</dbReference>
<dbReference type="Pfam" id="PF01467">
    <property type="entry name" value="CTP_transf_like"/>
    <property type="match status" value="1"/>
</dbReference>
<evidence type="ECO:0000259" key="7">
    <source>
        <dbReference type="Pfam" id="PF01467"/>
    </source>
</evidence>
<evidence type="ECO:0000256" key="2">
    <source>
        <dbReference type="ARBA" id="ARBA00022642"/>
    </source>
</evidence>
<name>A0A150IVC3_9EURY</name>
<feature type="domain" description="Cytidyltransferase-like" evidence="7">
    <location>
        <begin position="5"/>
        <end position="104"/>
    </location>
</feature>
<comment type="caution">
    <text evidence="8">The sequence shown here is derived from an EMBL/GenBank/DDBJ whole genome shotgun (WGS) entry which is preliminary data.</text>
</comment>
<comment type="pathway">
    <text evidence="6">Cofactor biosynthesis; NAD(+) biosynthesis; NAD(+) from nicotinamide D-ribonucleotide: step 1/1.</text>
</comment>
<evidence type="ECO:0000313" key="9">
    <source>
        <dbReference type="Proteomes" id="UP000075578"/>
    </source>
</evidence>
<keyword evidence="6" id="KW-0963">Cytoplasm</keyword>
<keyword evidence="5 6" id="KW-0520">NAD</keyword>
<accession>A0A150IVC3</accession>
<evidence type="ECO:0000256" key="6">
    <source>
        <dbReference type="HAMAP-Rule" id="MF_00243"/>
    </source>
</evidence>
<gene>
    <name evidence="8" type="ORF">AMQ74_01524</name>
</gene>
<dbReference type="PATRIC" id="fig|1705564.3.peg.1614"/>